<evidence type="ECO:0000313" key="2">
    <source>
        <dbReference type="EMBL" id="KAK7336978.1"/>
    </source>
</evidence>
<keyword evidence="3" id="KW-1185">Reference proteome</keyword>
<sequence length="97" mass="11232">MHATEHKHILYVFKFKCFYLCIVLYSHLTFLILTGFECLDIFIGSVGMVMTEKGGRNDLLLLKMFTRIRLTTLLKLSDGEATTVSLDQNEEKKQQKN</sequence>
<protein>
    <submittedName>
        <fullName evidence="2">Uncharacterized protein</fullName>
    </submittedName>
</protein>
<gene>
    <name evidence="2" type="ORF">VNO77_17532</name>
</gene>
<evidence type="ECO:0000313" key="3">
    <source>
        <dbReference type="Proteomes" id="UP001367508"/>
    </source>
</evidence>
<dbReference type="AlphaFoldDB" id="A0AAN9QMT0"/>
<feature type="transmembrane region" description="Helical" evidence="1">
    <location>
        <begin position="17"/>
        <end position="36"/>
    </location>
</feature>
<evidence type="ECO:0000256" key="1">
    <source>
        <dbReference type="SAM" id="Phobius"/>
    </source>
</evidence>
<keyword evidence="1" id="KW-0812">Transmembrane</keyword>
<name>A0AAN9QMT0_CANGL</name>
<proteinExistence type="predicted"/>
<organism evidence="2 3">
    <name type="scientific">Canavalia gladiata</name>
    <name type="common">Sword bean</name>
    <name type="synonym">Dolichos gladiatus</name>
    <dbReference type="NCBI Taxonomy" id="3824"/>
    <lineage>
        <taxon>Eukaryota</taxon>
        <taxon>Viridiplantae</taxon>
        <taxon>Streptophyta</taxon>
        <taxon>Embryophyta</taxon>
        <taxon>Tracheophyta</taxon>
        <taxon>Spermatophyta</taxon>
        <taxon>Magnoliopsida</taxon>
        <taxon>eudicotyledons</taxon>
        <taxon>Gunneridae</taxon>
        <taxon>Pentapetalae</taxon>
        <taxon>rosids</taxon>
        <taxon>fabids</taxon>
        <taxon>Fabales</taxon>
        <taxon>Fabaceae</taxon>
        <taxon>Papilionoideae</taxon>
        <taxon>50 kb inversion clade</taxon>
        <taxon>NPAAA clade</taxon>
        <taxon>indigoferoid/millettioid clade</taxon>
        <taxon>Phaseoleae</taxon>
        <taxon>Canavalia</taxon>
    </lineage>
</organism>
<reference evidence="2 3" key="1">
    <citation type="submission" date="2024-01" db="EMBL/GenBank/DDBJ databases">
        <title>The genomes of 5 underutilized Papilionoideae crops provide insights into root nodulation and disease resistanc.</title>
        <authorList>
            <person name="Jiang F."/>
        </authorList>
    </citation>
    <scope>NUCLEOTIDE SEQUENCE [LARGE SCALE GENOMIC DNA]</scope>
    <source>
        <strain evidence="2">LVBAO_FW01</strain>
        <tissue evidence="2">Leaves</tissue>
    </source>
</reference>
<dbReference type="Proteomes" id="UP001367508">
    <property type="component" value="Unassembled WGS sequence"/>
</dbReference>
<keyword evidence="1" id="KW-1133">Transmembrane helix</keyword>
<comment type="caution">
    <text evidence="2">The sequence shown here is derived from an EMBL/GenBank/DDBJ whole genome shotgun (WGS) entry which is preliminary data.</text>
</comment>
<dbReference type="EMBL" id="JAYMYQ010000004">
    <property type="protein sequence ID" value="KAK7336978.1"/>
    <property type="molecule type" value="Genomic_DNA"/>
</dbReference>
<accession>A0AAN9QMT0</accession>
<keyword evidence="1" id="KW-0472">Membrane</keyword>